<name>A0A812Q9X9_9DINO</name>
<keyword evidence="3" id="KW-0963">Cytoplasm</keyword>
<evidence type="ECO:0000256" key="5">
    <source>
        <dbReference type="ARBA" id="ARBA00023054"/>
    </source>
</evidence>
<dbReference type="InterPro" id="IPR008374">
    <property type="entry name" value="SF_assemblin/giardin_b"/>
</dbReference>
<evidence type="ECO:0000256" key="6">
    <source>
        <dbReference type="ARBA" id="ARBA00023212"/>
    </source>
</evidence>
<keyword evidence="5 7" id="KW-0175">Coiled coil</keyword>
<keyword evidence="4" id="KW-0493">Microtubule</keyword>
<sequence>MQAKISALKDKFSNFQAQWEEDTRNRIDRDGSKLDGVRANMMKAVESVQTEVHRRAEANRALASMFDAQVHALQDRLEAVFTKKLDQLDSSLETLGRRMAAVERDFAETREKQIRDIDRRKALLSKDVFECVTAHEQEKGDRTAACAAFTKTLSDFEAQTSAALKAQAQRREQKYQHLRAELDSIKQQRDTGDDTITTYIEQKVAAVEAQLQLETAQRSQADDDILQALRHYTTCLQDALRIINQH</sequence>
<proteinExistence type="inferred from homology"/>
<dbReference type="PRINTS" id="PR01799">
    <property type="entry name" value="SFASSEMBLIN"/>
</dbReference>
<dbReference type="Pfam" id="PF06705">
    <property type="entry name" value="SF-assemblin"/>
    <property type="match status" value="1"/>
</dbReference>
<evidence type="ECO:0000256" key="4">
    <source>
        <dbReference type="ARBA" id="ARBA00022701"/>
    </source>
</evidence>
<dbReference type="PANTHER" id="PTHR40412:SF1">
    <property type="entry name" value="SF-ASSEMBLIN"/>
    <property type="match status" value="1"/>
</dbReference>
<evidence type="ECO:0000256" key="3">
    <source>
        <dbReference type="ARBA" id="ARBA00022490"/>
    </source>
</evidence>
<protein>
    <recommendedName>
        <fullName evidence="10">SF-assemblin</fullName>
    </recommendedName>
</protein>
<organism evidence="8 9">
    <name type="scientific">Symbiodinium natans</name>
    <dbReference type="NCBI Taxonomy" id="878477"/>
    <lineage>
        <taxon>Eukaryota</taxon>
        <taxon>Sar</taxon>
        <taxon>Alveolata</taxon>
        <taxon>Dinophyceae</taxon>
        <taxon>Suessiales</taxon>
        <taxon>Symbiodiniaceae</taxon>
        <taxon>Symbiodinium</taxon>
    </lineage>
</organism>
<evidence type="ECO:0000313" key="8">
    <source>
        <dbReference type="EMBL" id="CAE7385687.1"/>
    </source>
</evidence>
<dbReference type="Proteomes" id="UP000604046">
    <property type="component" value="Unassembled WGS sequence"/>
</dbReference>
<comment type="subcellular location">
    <subcellularLocation>
        <location evidence="1">Cytoplasm</location>
        <location evidence="1">Cytoskeleton</location>
    </subcellularLocation>
</comment>
<dbReference type="AlphaFoldDB" id="A0A812Q9X9"/>
<keyword evidence="9" id="KW-1185">Reference proteome</keyword>
<dbReference type="EMBL" id="CAJNDS010002234">
    <property type="protein sequence ID" value="CAE7385687.1"/>
    <property type="molecule type" value="Genomic_DNA"/>
</dbReference>
<feature type="coiled-coil region" evidence="7">
    <location>
        <begin position="85"/>
        <end position="112"/>
    </location>
</feature>
<keyword evidence="6" id="KW-0206">Cytoskeleton</keyword>
<dbReference type="GO" id="GO:0005200">
    <property type="term" value="F:structural constituent of cytoskeleton"/>
    <property type="evidence" value="ECO:0007669"/>
    <property type="project" value="InterPro"/>
</dbReference>
<feature type="coiled-coil region" evidence="7">
    <location>
        <begin position="161"/>
        <end position="188"/>
    </location>
</feature>
<dbReference type="GO" id="GO:0005874">
    <property type="term" value="C:microtubule"/>
    <property type="evidence" value="ECO:0007669"/>
    <property type="project" value="UniProtKB-KW"/>
</dbReference>
<accession>A0A812Q9X9</accession>
<dbReference type="OrthoDB" id="436841at2759"/>
<comment type="similarity">
    <text evidence="2">Belongs to the SF-assemblin family.</text>
</comment>
<gene>
    <name evidence="8" type="ORF">SNAT2548_LOCUS21036</name>
</gene>
<dbReference type="PANTHER" id="PTHR40412">
    <property type="entry name" value="SF-ASSEMBLIN"/>
    <property type="match status" value="1"/>
</dbReference>
<comment type="caution">
    <text evidence="8">The sequence shown here is derived from an EMBL/GenBank/DDBJ whole genome shotgun (WGS) entry which is preliminary data.</text>
</comment>
<evidence type="ECO:0000313" key="9">
    <source>
        <dbReference type="Proteomes" id="UP000604046"/>
    </source>
</evidence>
<evidence type="ECO:0008006" key="10">
    <source>
        <dbReference type="Google" id="ProtNLM"/>
    </source>
</evidence>
<evidence type="ECO:0000256" key="1">
    <source>
        <dbReference type="ARBA" id="ARBA00004245"/>
    </source>
</evidence>
<evidence type="ECO:0000256" key="2">
    <source>
        <dbReference type="ARBA" id="ARBA00005678"/>
    </source>
</evidence>
<evidence type="ECO:0000256" key="7">
    <source>
        <dbReference type="SAM" id="Coils"/>
    </source>
</evidence>
<reference evidence="8" key="1">
    <citation type="submission" date="2021-02" db="EMBL/GenBank/DDBJ databases">
        <authorList>
            <person name="Dougan E. K."/>
            <person name="Rhodes N."/>
            <person name="Thang M."/>
            <person name="Chan C."/>
        </authorList>
    </citation>
    <scope>NUCLEOTIDE SEQUENCE</scope>
</reference>